<feature type="transmembrane region" description="Helical" evidence="1">
    <location>
        <begin position="220"/>
        <end position="241"/>
    </location>
</feature>
<sequence length="287" mass="32428">MTSSALLPLCVDLDGTLIRTDVLSEALLVYLKKSPWKIFHILWWFSQGRAMLKKKIADEIDLDMSLMPVNQQIVDLVLKYKAKGHKIYLVTAAPQKYGQAAATYFGFFDEVLTSNSYINLRSTHKAKALIERFGEQQYIYAGNSVHDLPVWAHSSEIIAINTPRKVLEKASVMKKKMHIMHEGLTGWTGLFQITHPFHWILNFVIVLSAFFFVHKDLNNVLPAFIGFSFLTSGVYILTDLFSINQNRQYLSKSKKLVASGSIPIGSAIRFSLTLIILGVVISLSLIY</sequence>
<reference evidence="2 3" key="1">
    <citation type="submission" date="2015-03" db="EMBL/GenBank/DDBJ databases">
        <title>Caedibacter varicaedens, whole genome shotgun sequence.</title>
        <authorList>
            <person name="Suzuki H."/>
            <person name="Dapper A.L."/>
            <person name="Gibson A.K."/>
            <person name="Jackson C."/>
            <person name="Lee H."/>
            <person name="Pejaver V.R."/>
            <person name="Doak T."/>
            <person name="Lynch M."/>
        </authorList>
    </citation>
    <scope>NUCLEOTIDE SEQUENCE [LARGE SCALE GENOMIC DNA]</scope>
</reference>
<gene>
    <name evidence="2" type="ORF">Cva_00348</name>
</gene>
<dbReference type="SUPFAM" id="SSF56784">
    <property type="entry name" value="HAD-like"/>
    <property type="match status" value="1"/>
</dbReference>
<dbReference type="Gene3D" id="1.10.357.140">
    <property type="entry name" value="UbiA prenyltransferase"/>
    <property type="match status" value="1"/>
</dbReference>
<keyword evidence="1" id="KW-0472">Membrane</keyword>
<dbReference type="Gene3D" id="3.40.50.1000">
    <property type="entry name" value="HAD superfamily/HAD-like"/>
    <property type="match status" value="1"/>
</dbReference>
<dbReference type="AlphaFoldDB" id="A0A0K8MB28"/>
<dbReference type="InterPro" id="IPR044878">
    <property type="entry name" value="UbiA_sf"/>
</dbReference>
<dbReference type="Proteomes" id="UP000036771">
    <property type="component" value="Unassembled WGS sequence"/>
</dbReference>
<keyword evidence="1" id="KW-1133">Transmembrane helix</keyword>
<organism evidence="2 3">
    <name type="scientific">Caedimonas varicaedens</name>
    <dbReference type="NCBI Taxonomy" id="1629334"/>
    <lineage>
        <taxon>Bacteria</taxon>
        <taxon>Pseudomonadati</taxon>
        <taxon>Pseudomonadota</taxon>
        <taxon>Alphaproteobacteria</taxon>
        <taxon>Holosporales</taxon>
        <taxon>Caedimonadaceae</taxon>
        <taxon>Caedimonas</taxon>
    </lineage>
</organism>
<evidence type="ECO:0000313" key="3">
    <source>
        <dbReference type="Proteomes" id="UP000036771"/>
    </source>
</evidence>
<keyword evidence="3" id="KW-1185">Reference proteome</keyword>
<dbReference type="STRING" id="1629334.Cva_00348"/>
<proteinExistence type="predicted"/>
<evidence type="ECO:0000256" key="1">
    <source>
        <dbReference type="SAM" id="Phobius"/>
    </source>
</evidence>
<evidence type="ECO:0008006" key="4">
    <source>
        <dbReference type="Google" id="ProtNLM"/>
    </source>
</evidence>
<dbReference type="EMBL" id="BBVC01000015">
    <property type="protein sequence ID" value="GAO97711.1"/>
    <property type="molecule type" value="Genomic_DNA"/>
</dbReference>
<dbReference type="InterPro" id="IPR036412">
    <property type="entry name" value="HAD-like_sf"/>
</dbReference>
<feature type="transmembrane region" description="Helical" evidence="1">
    <location>
        <begin position="197"/>
        <end position="214"/>
    </location>
</feature>
<dbReference type="OrthoDB" id="9803632at2"/>
<dbReference type="InterPro" id="IPR023214">
    <property type="entry name" value="HAD_sf"/>
</dbReference>
<accession>A0A0K8MB28</accession>
<feature type="transmembrane region" description="Helical" evidence="1">
    <location>
        <begin position="262"/>
        <end position="286"/>
    </location>
</feature>
<comment type="caution">
    <text evidence="2">The sequence shown here is derived from an EMBL/GenBank/DDBJ whole genome shotgun (WGS) entry which is preliminary data.</text>
</comment>
<protein>
    <recommendedName>
        <fullName evidence="4">Haloacid dehalogenase-like hydrolase</fullName>
    </recommendedName>
</protein>
<evidence type="ECO:0000313" key="2">
    <source>
        <dbReference type="EMBL" id="GAO97711.1"/>
    </source>
</evidence>
<name>A0A0K8MB28_9PROT</name>
<keyword evidence="1" id="KW-0812">Transmembrane</keyword>